<feature type="domain" description="DUF802" evidence="4">
    <location>
        <begin position="319"/>
        <end position="371"/>
    </location>
</feature>
<feature type="coiled-coil region" evidence="1">
    <location>
        <begin position="571"/>
        <end position="605"/>
    </location>
</feature>
<feature type="transmembrane region" description="Helical" evidence="3">
    <location>
        <begin position="110"/>
        <end position="131"/>
    </location>
</feature>
<dbReference type="Pfam" id="PF05650">
    <property type="entry name" value="DUF802"/>
    <property type="match status" value="1"/>
</dbReference>
<organism evidence="5 6">
    <name type="scientific">Alcanivorax nanhaiticus</name>
    <dbReference type="NCBI Taxonomy" id="1177154"/>
    <lineage>
        <taxon>Bacteria</taxon>
        <taxon>Pseudomonadati</taxon>
        <taxon>Pseudomonadota</taxon>
        <taxon>Gammaproteobacteria</taxon>
        <taxon>Oceanospirillales</taxon>
        <taxon>Alcanivoracaceae</taxon>
        <taxon>Alcanivorax</taxon>
    </lineage>
</organism>
<dbReference type="EMBL" id="ARXV01000006">
    <property type="protein sequence ID" value="KGD64880.1"/>
    <property type="molecule type" value="Genomic_DNA"/>
</dbReference>
<dbReference type="PATRIC" id="fig|1177154.3.peg.1825"/>
<evidence type="ECO:0000259" key="4">
    <source>
        <dbReference type="Pfam" id="PF05650"/>
    </source>
</evidence>
<evidence type="ECO:0000313" key="5">
    <source>
        <dbReference type="EMBL" id="KGD64880.1"/>
    </source>
</evidence>
<comment type="caution">
    <text evidence="5">The sequence shown here is derived from an EMBL/GenBank/DDBJ whole genome shotgun (WGS) entry which is preliminary data.</text>
</comment>
<keyword evidence="3" id="KW-0472">Membrane</keyword>
<feature type="transmembrane region" description="Helical" evidence="3">
    <location>
        <begin position="5"/>
        <end position="25"/>
    </location>
</feature>
<dbReference type="Proteomes" id="UP000029444">
    <property type="component" value="Unassembled WGS sequence"/>
</dbReference>
<feature type="region of interest" description="Disordered" evidence="2">
    <location>
        <begin position="394"/>
        <end position="436"/>
    </location>
</feature>
<dbReference type="OrthoDB" id="6053769at2"/>
<accession>A0A095UQR6</accession>
<keyword evidence="3" id="KW-0812">Transmembrane</keyword>
<evidence type="ECO:0000256" key="1">
    <source>
        <dbReference type="SAM" id="Coils"/>
    </source>
</evidence>
<feature type="transmembrane region" description="Helical" evidence="3">
    <location>
        <begin position="151"/>
        <end position="178"/>
    </location>
</feature>
<dbReference type="InterPro" id="IPR008520">
    <property type="entry name" value="DUF802"/>
</dbReference>
<feature type="compositionally biased region" description="Basic and acidic residues" evidence="2">
    <location>
        <begin position="416"/>
        <end position="427"/>
    </location>
</feature>
<feature type="transmembrane region" description="Helical" evidence="3">
    <location>
        <begin position="31"/>
        <end position="51"/>
    </location>
</feature>
<evidence type="ECO:0000256" key="2">
    <source>
        <dbReference type="SAM" id="MobiDB-lite"/>
    </source>
</evidence>
<reference evidence="5 6" key="1">
    <citation type="submission" date="2012-09" db="EMBL/GenBank/DDBJ databases">
        <title>Genome Sequence of alkane-degrading Bacterium Alcanivorax sp. 19-m-6.</title>
        <authorList>
            <person name="Lai Q."/>
            <person name="Shao Z."/>
        </authorList>
    </citation>
    <scope>NUCLEOTIDE SEQUENCE [LARGE SCALE GENOMIC DNA]</scope>
    <source>
        <strain evidence="5 6">19-m-6</strain>
    </source>
</reference>
<evidence type="ECO:0000313" key="6">
    <source>
        <dbReference type="Proteomes" id="UP000029444"/>
    </source>
</evidence>
<feature type="compositionally biased region" description="Polar residues" evidence="2">
    <location>
        <begin position="397"/>
        <end position="415"/>
    </location>
</feature>
<keyword evidence="6" id="KW-1185">Reference proteome</keyword>
<dbReference type="STRING" id="1177154.Y5S_01788"/>
<gene>
    <name evidence="5" type="ORF">Y5S_01788</name>
</gene>
<keyword evidence="3" id="KW-1133">Transmembrane helix</keyword>
<keyword evidence="1" id="KW-0175">Coiled coil</keyword>
<dbReference type="AlphaFoldDB" id="A0A095UQR6"/>
<proteinExistence type="predicted"/>
<dbReference type="SUPFAM" id="SSF58113">
    <property type="entry name" value="Apolipoprotein A-I"/>
    <property type="match status" value="1"/>
</dbReference>
<protein>
    <recommendedName>
        <fullName evidence="4">DUF802 domain-containing protein</fullName>
    </recommendedName>
</protein>
<feature type="coiled-coil region" evidence="1">
    <location>
        <begin position="294"/>
        <end position="329"/>
    </location>
</feature>
<dbReference type="eggNOG" id="COG1196">
    <property type="taxonomic scope" value="Bacteria"/>
</dbReference>
<name>A0A095UQR6_9GAMM</name>
<dbReference type="RefSeq" id="WP_035232354.1">
    <property type="nucleotide sequence ID" value="NZ_ARXV01000006.1"/>
</dbReference>
<dbReference type="Gene3D" id="1.20.120.20">
    <property type="entry name" value="Apolipoprotein"/>
    <property type="match status" value="1"/>
</dbReference>
<sequence>MKRYLFAAPFVIGAIAVLWIAITFISQPVAFTVTAIIAAVYAMGFAELLRFRRNTAALDDRLNDLPDSRENLRHWLQSLPVPLRHSVQRRIDGHPAALPGPVLTPYLTGLLVMLGLLGTFVGMIVTLQGAATALDGSSELTAIRSALSAPIAGLSLAFGTSIAGVAASAMLGLTATLCRRDRMLISRRLDTLSDTTLHAFSLDHQREAAYQALHQQSETFPALVDALQALATRMEGLGSELRDSLTGNQQQFHEAVNSQYRQLANDVSQSLKDTLADSSRLAVENIQPLMESSLATLNQQVEGTHARLAELTEKQLSELTKEFRATTEAAANHWQQGLDTHQQTSARLVSDISTSLAEHHDRFKSNSDTLLEQLRDSQQGLAEQSREQLQAVAEQFEQASRSGQQHWQEQLADQQAQHDRQLQEARDAQAALAEQQQSRLNAATGEFSQAIQQAGERWQQHNSQQQQSNEQLLQALRDTFSNNNEQFQSSTATLLDGQREGLDQLVSGIREELTALRDAEAERAGAASERLAALEGTVSEHLTRLGTALEAPMTRLIETASETPKAAAEVITRLREEMTRSSERDNELLEERQRITEELDQLLSNQRDAATAQREAIETLITRASETLSQVGDTFTQQVSEQSERLNEVAGDVTGSAAEVASLSDSFAAAVQLFSDSNDKLLDNLQKVEAALDKSAIRADEQLAYYVEQAREVIELSMTSQKDVIDALGNLSAAEAS</sequence>
<evidence type="ECO:0000256" key="3">
    <source>
        <dbReference type="SAM" id="Phobius"/>
    </source>
</evidence>